<proteinExistence type="predicted"/>
<protein>
    <submittedName>
        <fullName evidence="1">Uncharacterized protein</fullName>
    </submittedName>
</protein>
<keyword evidence="2" id="KW-1185">Reference proteome</keyword>
<evidence type="ECO:0000313" key="2">
    <source>
        <dbReference type="Proteomes" id="UP000242450"/>
    </source>
</evidence>
<dbReference type="EMBL" id="MKHE01000023">
    <property type="protein sequence ID" value="OWK03278.1"/>
    <property type="molecule type" value="Genomic_DNA"/>
</dbReference>
<name>A0A212CBB2_CEREH</name>
<accession>A0A212CBB2</accession>
<dbReference type="AlphaFoldDB" id="A0A212CBB2"/>
<comment type="caution">
    <text evidence="1">The sequence shown here is derived from an EMBL/GenBank/DDBJ whole genome shotgun (WGS) entry which is preliminary data.</text>
</comment>
<reference evidence="1 2" key="1">
    <citation type="journal article" date="2018" name="Mol. Genet. Genomics">
        <title>The red deer Cervus elaphus genome CerEla1.0: sequencing, annotating, genes, and chromosomes.</title>
        <authorList>
            <person name="Bana N.A."/>
            <person name="Nyiri A."/>
            <person name="Nagy J."/>
            <person name="Frank K."/>
            <person name="Nagy T."/>
            <person name="Steger V."/>
            <person name="Schiller M."/>
            <person name="Lakatos P."/>
            <person name="Sugar L."/>
            <person name="Horn P."/>
            <person name="Barta E."/>
            <person name="Orosz L."/>
        </authorList>
    </citation>
    <scope>NUCLEOTIDE SEQUENCE [LARGE SCALE GENOMIC DNA]</scope>
    <source>
        <strain evidence="1">Hungarian</strain>
    </source>
</reference>
<organism evidence="1 2">
    <name type="scientific">Cervus elaphus hippelaphus</name>
    <name type="common">European red deer</name>
    <dbReference type="NCBI Taxonomy" id="46360"/>
    <lineage>
        <taxon>Eukaryota</taxon>
        <taxon>Metazoa</taxon>
        <taxon>Chordata</taxon>
        <taxon>Craniata</taxon>
        <taxon>Vertebrata</taxon>
        <taxon>Euteleostomi</taxon>
        <taxon>Mammalia</taxon>
        <taxon>Eutheria</taxon>
        <taxon>Laurasiatheria</taxon>
        <taxon>Artiodactyla</taxon>
        <taxon>Ruminantia</taxon>
        <taxon>Pecora</taxon>
        <taxon>Cervidae</taxon>
        <taxon>Cervinae</taxon>
        <taxon>Cervus</taxon>
    </lineage>
</organism>
<sequence length="81" mass="8742">MDAQVSSAVFQLKRITEGIPERPPHHSGCPRSSSFRTMARHWASVASQPDSAAPGPSHSGASLLSRFFEALSTRRALLLPT</sequence>
<gene>
    <name evidence="1" type="ORF">Celaphus_00007412</name>
</gene>
<evidence type="ECO:0000313" key="1">
    <source>
        <dbReference type="EMBL" id="OWK03278.1"/>
    </source>
</evidence>
<dbReference type="Proteomes" id="UP000242450">
    <property type="component" value="Chromosome 23"/>
</dbReference>